<keyword evidence="3" id="KW-1133">Transmembrane helix</keyword>
<evidence type="ECO:0000256" key="1">
    <source>
        <dbReference type="ARBA" id="ARBA00010883"/>
    </source>
</evidence>
<dbReference type="SMART" id="SM00312">
    <property type="entry name" value="PX"/>
    <property type="match status" value="1"/>
</dbReference>
<dbReference type="InterPro" id="IPR036871">
    <property type="entry name" value="PX_dom_sf"/>
</dbReference>
<keyword evidence="3" id="KW-0472">Membrane</keyword>
<keyword evidence="7" id="KW-1185">Reference proteome</keyword>
<feature type="region of interest" description="Disordered" evidence="2">
    <location>
        <begin position="548"/>
        <end position="576"/>
    </location>
</feature>
<dbReference type="Gene3D" id="3.30.1520.10">
    <property type="entry name" value="Phox-like domain"/>
    <property type="match status" value="1"/>
</dbReference>
<feature type="region of interest" description="Disordered" evidence="2">
    <location>
        <begin position="1027"/>
        <end position="1053"/>
    </location>
</feature>
<dbReference type="Proteomes" id="UP000762676">
    <property type="component" value="Unassembled WGS sequence"/>
</dbReference>
<dbReference type="SUPFAM" id="SSF64268">
    <property type="entry name" value="PX domain"/>
    <property type="match status" value="1"/>
</dbReference>
<evidence type="ECO:0000256" key="3">
    <source>
        <dbReference type="SAM" id="Phobius"/>
    </source>
</evidence>
<feature type="domain" description="PXA" evidence="5">
    <location>
        <begin position="145"/>
        <end position="333"/>
    </location>
</feature>
<feature type="compositionally biased region" description="Polar residues" evidence="2">
    <location>
        <begin position="387"/>
        <end position="400"/>
    </location>
</feature>
<dbReference type="Pfam" id="PF08628">
    <property type="entry name" value="Nexin_C"/>
    <property type="match status" value="1"/>
</dbReference>
<feature type="region of interest" description="Disordered" evidence="2">
    <location>
        <begin position="719"/>
        <end position="744"/>
    </location>
</feature>
<accession>A0AAV4IGU4</accession>
<feature type="region of interest" description="Disordered" evidence="2">
    <location>
        <begin position="620"/>
        <end position="640"/>
    </location>
</feature>
<sequence>MAESDEGFKKLVLDLLTWERYSTLQKLAILFIVSCVISWWSSLWTLAFILIISFCAGFKLSEQALHHEKASLVAEQVLDKLESIYLQLRSYFYKVKTLYHQMLVGNQPGKDFYSTELKDVGNEITPNIENQPYNSTSTSIRPTLPNDVGQELNSIQLLILRDFIRSWYADYSYDPQFLKDTKLLLQQTFNNLVSRVAQQDPNTAITQVVKIFMIHLANYQKAENSFQSHKIHPNTKVVTGSALKRHSSVDEAFKSLSTFHCALDSEHLEQEYLKGVMSLFVVCTCNSQVIKGVCARTLLVDILAQNILLPLIQMISEPDWLANIIIRITSYEEEKTESSDVFTLDGAIASSYCEEVQNVTLIEERNIDLSRDEEQNDVKFSQDKTGSEAQGSTSTLTSSEMIPKHNKSCQNTLCAIGQDEQGNSETEKTENSKERVSPSVNLNICQTSLELQSERSDQGTSNFTDEQFAHVETTEEESDNKGQISKCAQNHISLKVSQCDEVKDQQSSPLSCQLHADIGKRALDYDYNADDYDIEDIDVDPQKIISFSSNSSSSKDVTLISAPSDSEANAEHPSQSLSKLSSLKHFLVDSLKSGNKQQQPQVAKKPKTLSILSGITSNLNPLSSKNPKSATDVEKTNSSTTPKLLVDGVPLSRETISANNLSEIASGAGTDKVEDLQLTPAISDCDASPAAGFFSNINSLFSFSASTHSNSECVLDPSPLSPLLTPSPTAQDAPPSANQDSHSFESNNAWHDMVKSYIFDDRRIFQDVSIPETVLNTEYRSSTQYSLYIIHYEALYFSEEGKSIIRSGTVRRRYREFTNLQSRLESQVSYKQFMKKIRGPKRWPSLPFKSIDRETVEARRLFLEKYLKDLIEIEAICNSPDIREFLAYEGDSHIAFVKKSPEINVPRLDKMLMRGVSGVVDRLMSIPNNAQEVISGLRSRETPEDKLGAKPVDQHDVDMFDINCEFAERMEFNSSNLLWESCVGTIDDSRSEAEEDLFNISKVLADQKTTDKMEMVYRQEVEKILASLPSSKNDESHTPENSDKTPDSSDVLSGQCEEDAVYDETLGSAVIDLLVQGLQGTDHWLSHDRVVQSLQAVLGKALNRYLSTSISNLVSQDQLAFYLLTLRETIWPQGQLWTDKSTPTTSTAASSQDNKVACDGHVVTQVEEKEGHVSSEVKAKACRAIGSMFPDSVKLAIGKQEFEDLINVFLDSLQSEQLNRNLLYEMLDQLLEDLFPEVATFDLIHNLLFSSLSPNLTMPRLVKEAEKL</sequence>
<dbReference type="PANTHER" id="PTHR22775">
    <property type="entry name" value="SORTING NEXIN"/>
    <property type="match status" value="1"/>
</dbReference>
<feature type="compositionally biased region" description="Basic and acidic residues" evidence="2">
    <location>
        <begin position="1032"/>
        <end position="1047"/>
    </location>
</feature>
<feature type="compositionally biased region" description="Basic and acidic residues" evidence="2">
    <location>
        <begin position="425"/>
        <end position="436"/>
    </location>
</feature>
<comment type="similarity">
    <text evidence="1">Belongs to the sorting nexin family.</text>
</comment>
<feature type="compositionally biased region" description="Polar residues" evidence="2">
    <location>
        <begin position="620"/>
        <end position="629"/>
    </location>
</feature>
<name>A0AAV4IGU4_9GAST</name>
<dbReference type="InterPro" id="IPR013937">
    <property type="entry name" value="Sorting_nexin_C"/>
</dbReference>
<comment type="caution">
    <text evidence="6">The sequence shown here is derived from an EMBL/GenBank/DDBJ whole genome shotgun (WGS) entry which is preliminary data.</text>
</comment>
<proteinExistence type="inferred from homology"/>
<organism evidence="6 7">
    <name type="scientific">Elysia marginata</name>
    <dbReference type="NCBI Taxonomy" id="1093978"/>
    <lineage>
        <taxon>Eukaryota</taxon>
        <taxon>Metazoa</taxon>
        <taxon>Spiralia</taxon>
        <taxon>Lophotrochozoa</taxon>
        <taxon>Mollusca</taxon>
        <taxon>Gastropoda</taxon>
        <taxon>Heterobranchia</taxon>
        <taxon>Euthyneura</taxon>
        <taxon>Panpulmonata</taxon>
        <taxon>Sacoglossa</taxon>
        <taxon>Placobranchoidea</taxon>
        <taxon>Plakobranchidae</taxon>
        <taxon>Elysia</taxon>
    </lineage>
</organism>
<dbReference type="InterPro" id="IPR003114">
    <property type="entry name" value="Phox_assoc"/>
</dbReference>
<reference evidence="6 7" key="1">
    <citation type="journal article" date="2021" name="Elife">
        <title>Chloroplast acquisition without the gene transfer in kleptoplastic sea slugs, Plakobranchus ocellatus.</title>
        <authorList>
            <person name="Maeda T."/>
            <person name="Takahashi S."/>
            <person name="Yoshida T."/>
            <person name="Shimamura S."/>
            <person name="Takaki Y."/>
            <person name="Nagai Y."/>
            <person name="Toyoda A."/>
            <person name="Suzuki Y."/>
            <person name="Arimoto A."/>
            <person name="Ishii H."/>
            <person name="Satoh N."/>
            <person name="Nishiyama T."/>
            <person name="Hasebe M."/>
            <person name="Maruyama T."/>
            <person name="Minagawa J."/>
            <person name="Obokata J."/>
            <person name="Shigenobu S."/>
        </authorList>
    </citation>
    <scope>NUCLEOTIDE SEQUENCE [LARGE SCALE GENOMIC DNA]</scope>
</reference>
<evidence type="ECO:0000313" key="7">
    <source>
        <dbReference type="Proteomes" id="UP000762676"/>
    </source>
</evidence>
<keyword evidence="3" id="KW-0812">Transmembrane</keyword>
<evidence type="ECO:0000313" key="6">
    <source>
        <dbReference type="EMBL" id="GFS08788.1"/>
    </source>
</evidence>
<protein>
    <submittedName>
        <fullName evidence="6">Sorting nexin-19</fullName>
    </submittedName>
</protein>
<dbReference type="PANTHER" id="PTHR22775:SF3">
    <property type="entry name" value="SORTING NEXIN-13"/>
    <property type="match status" value="1"/>
</dbReference>
<evidence type="ECO:0000259" key="4">
    <source>
        <dbReference type="PROSITE" id="PS50195"/>
    </source>
</evidence>
<feature type="compositionally biased region" description="Low complexity" evidence="2">
    <location>
        <begin position="719"/>
        <end position="729"/>
    </location>
</feature>
<dbReference type="Pfam" id="PF00787">
    <property type="entry name" value="PX"/>
    <property type="match status" value="1"/>
</dbReference>
<dbReference type="SMART" id="SM00313">
    <property type="entry name" value="PXA"/>
    <property type="match status" value="1"/>
</dbReference>
<dbReference type="PROSITE" id="PS50195">
    <property type="entry name" value="PX"/>
    <property type="match status" value="1"/>
</dbReference>
<feature type="domain" description="PX" evidence="4">
    <location>
        <begin position="766"/>
        <end position="893"/>
    </location>
</feature>
<gene>
    <name evidence="6" type="ORF">ElyMa_001283100</name>
</gene>
<dbReference type="Pfam" id="PF02194">
    <property type="entry name" value="PXA"/>
    <property type="match status" value="1"/>
</dbReference>
<dbReference type="InterPro" id="IPR001683">
    <property type="entry name" value="PX_dom"/>
</dbReference>
<dbReference type="GO" id="GO:0035091">
    <property type="term" value="F:phosphatidylinositol binding"/>
    <property type="evidence" value="ECO:0007669"/>
    <property type="project" value="InterPro"/>
</dbReference>
<feature type="region of interest" description="Disordered" evidence="2">
    <location>
        <begin position="372"/>
        <end position="402"/>
    </location>
</feature>
<evidence type="ECO:0000256" key="2">
    <source>
        <dbReference type="SAM" id="MobiDB-lite"/>
    </source>
</evidence>
<dbReference type="AlphaFoldDB" id="A0AAV4IGU4"/>
<dbReference type="EMBL" id="BMAT01002537">
    <property type="protein sequence ID" value="GFS08788.1"/>
    <property type="molecule type" value="Genomic_DNA"/>
</dbReference>
<feature type="compositionally biased region" description="Basic and acidic residues" evidence="2">
    <location>
        <begin position="372"/>
        <end position="386"/>
    </location>
</feature>
<evidence type="ECO:0000259" key="5">
    <source>
        <dbReference type="PROSITE" id="PS51207"/>
    </source>
</evidence>
<dbReference type="PROSITE" id="PS51207">
    <property type="entry name" value="PXA"/>
    <property type="match status" value="1"/>
</dbReference>
<feature type="region of interest" description="Disordered" evidence="2">
    <location>
        <begin position="418"/>
        <end position="439"/>
    </location>
</feature>
<feature type="transmembrane region" description="Helical" evidence="3">
    <location>
        <begin position="27"/>
        <end position="54"/>
    </location>
</feature>